<keyword evidence="6" id="KW-1185">Reference proteome</keyword>
<evidence type="ECO:0000256" key="4">
    <source>
        <dbReference type="RuleBase" id="RU000363"/>
    </source>
</evidence>
<dbReference type="Proteomes" id="UP001302321">
    <property type="component" value="Unassembled WGS sequence"/>
</dbReference>
<accession>A0AAN7A5A2</accession>
<dbReference type="PANTHER" id="PTHR43976:SF16">
    <property type="entry name" value="SHORT-CHAIN DEHYDROGENASE_REDUCTASE FAMILY PROTEIN"/>
    <property type="match status" value="1"/>
</dbReference>
<reference evidence="5" key="2">
    <citation type="submission" date="2023-05" db="EMBL/GenBank/DDBJ databases">
        <authorList>
            <consortium name="Lawrence Berkeley National Laboratory"/>
            <person name="Steindorff A."/>
            <person name="Hensen N."/>
            <person name="Bonometti L."/>
            <person name="Westerberg I."/>
            <person name="Brannstrom I.O."/>
            <person name="Guillou S."/>
            <person name="Cros-Aarteil S."/>
            <person name="Calhoun S."/>
            <person name="Haridas S."/>
            <person name="Kuo A."/>
            <person name="Mondo S."/>
            <person name="Pangilinan J."/>
            <person name="Riley R."/>
            <person name="Labutti K."/>
            <person name="Andreopoulos B."/>
            <person name="Lipzen A."/>
            <person name="Chen C."/>
            <person name="Yanf M."/>
            <person name="Daum C."/>
            <person name="Ng V."/>
            <person name="Clum A."/>
            <person name="Ohm R."/>
            <person name="Martin F."/>
            <person name="Silar P."/>
            <person name="Natvig D."/>
            <person name="Lalanne C."/>
            <person name="Gautier V."/>
            <person name="Ament-Velasquez S.L."/>
            <person name="Kruys A."/>
            <person name="Hutchinson M.I."/>
            <person name="Powell A.J."/>
            <person name="Barry K."/>
            <person name="Miller A.N."/>
            <person name="Grigoriev I.V."/>
            <person name="Debuchy R."/>
            <person name="Gladieux P."/>
            <person name="Thoren M.H."/>
            <person name="Johannesson H."/>
        </authorList>
    </citation>
    <scope>NUCLEOTIDE SEQUENCE</scope>
    <source>
        <strain evidence="5">CBS 892.96</strain>
    </source>
</reference>
<dbReference type="InterPro" id="IPR020904">
    <property type="entry name" value="Sc_DH/Rdtase_CS"/>
</dbReference>
<keyword evidence="2" id="KW-0521">NADP</keyword>
<dbReference type="InterPro" id="IPR002347">
    <property type="entry name" value="SDR_fam"/>
</dbReference>
<dbReference type="PRINTS" id="PR00081">
    <property type="entry name" value="GDHRDH"/>
</dbReference>
<dbReference type="PROSITE" id="PS00061">
    <property type="entry name" value="ADH_SHORT"/>
    <property type="match status" value="1"/>
</dbReference>
<evidence type="ECO:0000256" key="2">
    <source>
        <dbReference type="ARBA" id="ARBA00022857"/>
    </source>
</evidence>
<dbReference type="Gene3D" id="3.40.50.720">
    <property type="entry name" value="NAD(P)-binding Rossmann-like Domain"/>
    <property type="match status" value="1"/>
</dbReference>
<evidence type="ECO:0000313" key="5">
    <source>
        <dbReference type="EMBL" id="KAK4172957.1"/>
    </source>
</evidence>
<dbReference type="InterPro" id="IPR036291">
    <property type="entry name" value="NAD(P)-bd_dom_sf"/>
</dbReference>
<dbReference type="AlphaFoldDB" id="A0AAN7A5A2"/>
<evidence type="ECO:0000256" key="3">
    <source>
        <dbReference type="ARBA" id="ARBA00023002"/>
    </source>
</evidence>
<proteinExistence type="inferred from homology"/>
<sequence>MSPKTYLITGTTSGIGLALVKHLLSQSSSQNNVIATGRNISSRFPQDIVSAYPNNLRLLELDITADLPTLQSKAAEAWRLFPGGRGVDVLFNNAGMSAMKSCEEASEEYISQMFEVNLFGPMRLTQAFLPLLRNKTKSVVAFTSSSTAWTPLPFMGHYASSKAALSTYIESLAKEVSPFDIKVVGFECGGCVTSLGQPREQQQQEQEQHGGLLEQRQETVYREGLGRLVGMFMRDAMAYMPGDAAKVAKTMVEVIQKVDKGEKVPVRLVLGSDAWESVKQKVEETGEVLEGWKGVSWGTGRDGVKGGAEGDYLRAVSIL</sequence>
<dbReference type="Pfam" id="PF00106">
    <property type="entry name" value="adh_short"/>
    <property type="match status" value="1"/>
</dbReference>
<gene>
    <name evidence="5" type="ORF">QBC36DRAFT_246480</name>
</gene>
<organism evidence="5 6">
    <name type="scientific">Triangularia setosa</name>
    <dbReference type="NCBI Taxonomy" id="2587417"/>
    <lineage>
        <taxon>Eukaryota</taxon>
        <taxon>Fungi</taxon>
        <taxon>Dikarya</taxon>
        <taxon>Ascomycota</taxon>
        <taxon>Pezizomycotina</taxon>
        <taxon>Sordariomycetes</taxon>
        <taxon>Sordariomycetidae</taxon>
        <taxon>Sordariales</taxon>
        <taxon>Podosporaceae</taxon>
        <taxon>Triangularia</taxon>
    </lineage>
</organism>
<dbReference type="PRINTS" id="PR00080">
    <property type="entry name" value="SDRFAMILY"/>
</dbReference>
<comment type="similarity">
    <text evidence="1 4">Belongs to the short-chain dehydrogenases/reductases (SDR) family.</text>
</comment>
<dbReference type="GO" id="GO:0016491">
    <property type="term" value="F:oxidoreductase activity"/>
    <property type="evidence" value="ECO:0007669"/>
    <property type="project" value="UniProtKB-KW"/>
</dbReference>
<dbReference type="SUPFAM" id="SSF51735">
    <property type="entry name" value="NAD(P)-binding Rossmann-fold domains"/>
    <property type="match status" value="1"/>
</dbReference>
<dbReference type="PANTHER" id="PTHR43976">
    <property type="entry name" value="SHORT CHAIN DEHYDROGENASE"/>
    <property type="match status" value="1"/>
</dbReference>
<protein>
    <submittedName>
        <fullName evidence="5">Dehydrogenase</fullName>
    </submittedName>
</protein>
<evidence type="ECO:0000256" key="1">
    <source>
        <dbReference type="ARBA" id="ARBA00006484"/>
    </source>
</evidence>
<evidence type="ECO:0000313" key="6">
    <source>
        <dbReference type="Proteomes" id="UP001302321"/>
    </source>
</evidence>
<comment type="caution">
    <text evidence="5">The sequence shown here is derived from an EMBL/GenBank/DDBJ whole genome shotgun (WGS) entry which is preliminary data.</text>
</comment>
<dbReference type="EMBL" id="MU866379">
    <property type="protein sequence ID" value="KAK4172957.1"/>
    <property type="molecule type" value="Genomic_DNA"/>
</dbReference>
<reference evidence="5" key="1">
    <citation type="journal article" date="2023" name="Mol. Phylogenet. Evol.">
        <title>Genome-scale phylogeny and comparative genomics of the fungal order Sordariales.</title>
        <authorList>
            <person name="Hensen N."/>
            <person name="Bonometti L."/>
            <person name="Westerberg I."/>
            <person name="Brannstrom I.O."/>
            <person name="Guillou S."/>
            <person name="Cros-Aarteil S."/>
            <person name="Calhoun S."/>
            <person name="Haridas S."/>
            <person name="Kuo A."/>
            <person name="Mondo S."/>
            <person name="Pangilinan J."/>
            <person name="Riley R."/>
            <person name="LaButti K."/>
            <person name="Andreopoulos B."/>
            <person name="Lipzen A."/>
            <person name="Chen C."/>
            <person name="Yan M."/>
            <person name="Daum C."/>
            <person name="Ng V."/>
            <person name="Clum A."/>
            <person name="Steindorff A."/>
            <person name="Ohm R.A."/>
            <person name="Martin F."/>
            <person name="Silar P."/>
            <person name="Natvig D.O."/>
            <person name="Lalanne C."/>
            <person name="Gautier V."/>
            <person name="Ament-Velasquez S.L."/>
            <person name="Kruys A."/>
            <person name="Hutchinson M.I."/>
            <person name="Powell A.J."/>
            <person name="Barry K."/>
            <person name="Miller A.N."/>
            <person name="Grigoriev I.V."/>
            <person name="Debuchy R."/>
            <person name="Gladieux P."/>
            <person name="Hiltunen Thoren M."/>
            <person name="Johannesson H."/>
        </authorList>
    </citation>
    <scope>NUCLEOTIDE SEQUENCE</scope>
    <source>
        <strain evidence="5">CBS 892.96</strain>
    </source>
</reference>
<dbReference type="InterPro" id="IPR051911">
    <property type="entry name" value="SDR_oxidoreductase"/>
</dbReference>
<keyword evidence="3" id="KW-0560">Oxidoreductase</keyword>
<dbReference type="CDD" id="cd05374">
    <property type="entry name" value="17beta-HSD-like_SDR_c"/>
    <property type="match status" value="1"/>
</dbReference>
<name>A0AAN7A5A2_9PEZI</name>